<dbReference type="EMBL" id="PYNF01000002">
    <property type="protein sequence ID" value="PSV01052.1"/>
    <property type="molecule type" value="Genomic_DNA"/>
</dbReference>
<dbReference type="PANTHER" id="PTHR30443:SF0">
    <property type="entry name" value="PHOSPHOETHANOLAMINE TRANSFERASE EPTA"/>
    <property type="match status" value="1"/>
</dbReference>
<evidence type="ECO:0000259" key="10">
    <source>
        <dbReference type="Pfam" id="PF08019"/>
    </source>
</evidence>
<dbReference type="SUPFAM" id="SSF53649">
    <property type="entry name" value="Alkaline phosphatase-like"/>
    <property type="match status" value="1"/>
</dbReference>
<evidence type="ECO:0000256" key="1">
    <source>
        <dbReference type="ARBA" id="ARBA00004429"/>
    </source>
</evidence>
<evidence type="ECO:0000313" key="11">
    <source>
        <dbReference type="EMBL" id="PSV01052.1"/>
    </source>
</evidence>
<evidence type="ECO:0000256" key="5">
    <source>
        <dbReference type="ARBA" id="ARBA00022692"/>
    </source>
</evidence>
<dbReference type="NCBIfam" id="NF028537">
    <property type="entry name" value="P_eth_NH2_trans"/>
    <property type="match status" value="1"/>
</dbReference>
<gene>
    <name evidence="11" type="ORF">C9J27_03270</name>
</gene>
<keyword evidence="7 8" id="KW-0472">Membrane</keyword>
<dbReference type="InterPro" id="IPR058130">
    <property type="entry name" value="PEA_transf_C"/>
</dbReference>
<reference evidence="11 12" key="1">
    <citation type="submission" date="2018-01" db="EMBL/GenBank/DDBJ databases">
        <title>Whole genome sequencing of Histamine producing bacteria.</title>
        <authorList>
            <person name="Butler K."/>
        </authorList>
    </citation>
    <scope>NUCLEOTIDE SEQUENCE [LARGE SCALE GENOMIC DNA]</scope>
    <source>
        <strain evidence="11 12">FS-7.2</strain>
    </source>
</reference>
<proteinExistence type="predicted"/>
<evidence type="ECO:0000313" key="12">
    <source>
        <dbReference type="Proteomes" id="UP000241426"/>
    </source>
</evidence>
<dbReference type="CDD" id="cd16017">
    <property type="entry name" value="LptA"/>
    <property type="match status" value="1"/>
</dbReference>
<keyword evidence="3" id="KW-0997">Cell inner membrane</keyword>
<feature type="transmembrane region" description="Helical" evidence="8">
    <location>
        <begin position="81"/>
        <end position="102"/>
    </location>
</feature>
<comment type="caution">
    <text evidence="11">The sequence shown here is derived from an EMBL/GenBank/DDBJ whole genome shotgun (WGS) entry which is preliminary data.</text>
</comment>
<dbReference type="GO" id="GO:0005886">
    <property type="term" value="C:plasma membrane"/>
    <property type="evidence" value="ECO:0007669"/>
    <property type="project" value="UniProtKB-SubCell"/>
</dbReference>
<dbReference type="GO" id="GO:0016776">
    <property type="term" value="F:phosphotransferase activity, phosphate group as acceptor"/>
    <property type="evidence" value="ECO:0007669"/>
    <property type="project" value="TreeGrafter"/>
</dbReference>
<feature type="domain" description="Phosphoethanolamine transferase N-terminal" evidence="10">
    <location>
        <begin position="62"/>
        <end position="207"/>
    </location>
</feature>
<dbReference type="Pfam" id="PF08019">
    <property type="entry name" value="EptA_B_N"/>
    <property type="match status" value="1"/>
</dbReference>
<dbReference type="GO" id="GO:0009244">
    <property type="term" value="P:lipopolysaccharide core region biosynthetic process"/>
    <property type="evidence" value="ECO:0007669"/>
    <property type="project" value="TreeGrafter"/>
</dbReference>
<evidence type="ECO:0000256" key="2">
    <source>
        <dbReference type="ARBA" id="ARBA00022475"/>
    </source>
</evidence>
<feature type="domain" description="Sulfatase N-terminal" evidence="9">
    <location>
        <begin position="234"/>
        <end position="524"/>
    </location>
</feature>
<accession>A0A2T3KMP6</accession>
<sequence length="542" mass="61211">MLKSFIEKRLCLSTGNIVLLLSVYFYFALNLSLNKQLIEIISDTGFGVNRTLFALTIPFCFIAIFNFLFSIFAWKWVTKPFFSFLLITSSVVSYVSFNYGLYVDYGIVESAFETHSSEALSYVSFYSTSWVIIFGVLPSIILCSVKINNDRFLKQKFASMLISLVVVASTLLPFYKDYSSVGRNNSILKKMIIPTQFIGSTFKYIKTSLSVKPVFKTIGDDAQIDTSLQVKPKLVVMIMGETARAQNYTALGYDRNTTPFTSKLDVTYMHDVASCGTATAVSLPCLFSRLDRESYDRTVANSQSNALDVLAKAGVDITWIDNDGGDKGVARRQKYIEINPKKHPSFCDGEVCVDSVMLPSLDTTITSSPPKKDKFIILHLIGSHGPTYFKRYPKGFERFSPSCNRADIENCSDEMIRNTYDNTIAFTDYVVASVIDRVKKETDYDTAVFYLSDHGESLGESGIYLHGLPYRFAPIYQKRVPMMFWMSPEYKKTMKVDTQCLRSVDKQRSISHDNVFDTLLGMFNVETKVYQNTKNLISGCSV</sequence>
<protein>
    <submittedName>
        <fullName evidence="11">Phosphoethanolamine transferase</fullName>
    </submittedName>
</protein>
<keyword evidence="4 11" id="KW-0808">Transferase</keyword>
<dbReference type="Pfam" id="PF00884">
    <property type="entry name" value="Sulfatase"/>
    <property type="match status" value="1"/>
</dbReference>
<dbReference type="InterPro" id="IPR012549">
    <property type="entry name" value="EptA-like_N"/>
</dbReference>
<dbReference type="InterPro" id="IPR000917">
    <property type="entry name" value="Sulfatase_N"/>
</dbReference>
<dbReference type="AlphaFoldDB" id="A0A2T3KMP6"/>
<dbReference type="RefSeq" id="WP_107288780.1">
    <property type="nucleotide sequence ID" value="NZ_PYNF01000002.1"/>
</dbReference>
<dbReference type="Proteomes" id="UP000241426">
    <property type="component" value="Unassembled WGS sequence"/>
</dbReference>
<keyword evidence="6 8" id="KW-1133">Transmembrane helix</keyword>
<feature type="transmembrane region" description="Helical" evidence="8">
    <location>
        <begin position="52"/>
        <end position="74"/>
    </location>
</feature>
<feature type="transmembrane region" description="Helical" evidence="8">
    <location>
        <begin position="12"/>
        <end position="32"/>
    </location>
</feature>
<dbReference type="PANTHER" id="PTHR30443">
    <property type="entry name" value="INNER MEMBRANE PROTEIN"/>
    <property type="match status" value="1"/>
</dbReference>
<evidence type="ECO:0000256" key="4">
    <source>
        <dbReference type="ARBA" id="ARBA00022679"/>
    </source>
</evidence>
<evidence type="ECO:0000256" key="8">
    <source>
        <dbReference type="SAM" id="Phobius"/>
    </source>
</evidence>
<name>A0A2T3KMP6_9GAMM</name>
<evidence type="ECO:0000256" key="3">
    <source>
        <dbReference type="ARBA" id="ARBA00022519"/>
    </source>
</evidence>
<comment type="subcellular location">
    <subcellularLocation>
        <location evidence="1">Cell inner membrane</location>
        <topology evidence="1">Multi-pass membrane protein</topology>
    </subcellularLocation>
</comment>
<feature type="transmembrane region" description="Helical" evidence="8">
    <location>
        <begin position="157"/>
        <end position="175"/>
    </location>
</feature>
<evidence type="ECO:0000259" key="9">
    <source>
        <dbReference type="Pfam" id="PF00884"/>
    </source>
</evidence>
<dbReference type="Gene3D" id="3.40.720.10">
    <property type="entry name" value="Alkaline Phosphatase, subunit A"/>
    <property type="match status" value="1"/>
</dbReference>
<dbReference type="InterPro" id="IPR040423">
    <property type="entry name" value="PEA_transferase"/>
</dbReference>
<keyword evidence="5 8" id="KW-0812">Transmembrane</keyword>
<evidence type="ECO:0000256" key="7">
    <source>
        <dbReference type="ARBA" id="ARBA00023136"/>
    </source>
</evidence>
<dbReference type="InterPro" id="IPR017850">
    <property type="entry name" value="Alkaline_phosphatase_core_sf"/>
</dbReference>
<organism evidence="11 12">
    <name type="scientific">Photobacterium kishitanii</name>
    <dbReference type="NCBI Taxonomy" id="318456"/>
    <lineage>
        <taxon>Bacteria</taxon>
        <taxon>Pseudomonadati</taxon>
        <taxon>Pseudomonadota</taxon>
        <taxon>Gammaproteobacteria</taxon>
        <taxon>Vibrionales</taxon>
        <taxon>Vibrionaceae</taxon>
        <taxon>Photobacterium</taxon>
    </lineage>
</organism>
<feature type="transmembrane region" description="Helical" evidence="8">
    <location>
        <begin position="122"/>
        <end position="145"/>
    </location>
</feature>
<evidence type="ECO:0000256" key="6">
    <source>
        <dbReference type="ARBA" id="ARBA00022989"/>
    </source>
</evidence>
<keyword evidence="2" id="KW-1003">Cell membrane</keyword>